<dbReference type="Proteomes" id="UP000321150">
    <property type="component" value="Unassembled WGS sequence"/>
</dbReference>
<proteinExistence type="predicted"/>
<accession>A0A511YG16</accession>
<protein>
    <submittedName>
        <fullName evidence="1">Uncharacterized protein</fullName>
    </submittedName>
</protein>
<dbReference type="EMBL" id="BJYI01000027">
    <property type="protein sequence ID" value="GEN74144.1"/>
    <property type="molecule type" value="Genomic_DNA"/>
</dbReference>
<reference evidence="1 2" key="1">
    <citation type="submission" date="2019-07" db="EMBL/GenBank/DDBJ databases">
        <title>Whole genome shotgun sequence of Chryseobacterium lathyri NBRC 105250.</title>
        <authorList>
            <person name="Hosoyama A."/>
            <person name="Uohara A."/>
            <person name="Ohji S."/>
            <person name="Ichikawa N."/>
        </authorList>
    </citation>
    <scope>NUCLEOTIDE SEQUENCE [LARGE SCALE GENOMIC DNA]</scope>
    <source>
        <strain evidence="1 2">NBRC 105250</strain>
    </source>
</reference>
<organism evidence="1 2">
    <name type="scientific">Chryseobacterium lathyri</name>
    <dbReference type="NCBI Taxonomy" id="395933"/>
    <lineage>
        <taxon>Bacteria</taxon>
        <taxon>Pseudomonadati</taxon>
        <taxon>Bacteroidota</taxon>
        <taxon>Flavobacteriia</taxon>
        <taxon>Flavobacteriales</taxon>
        <taxon>Weeksellaceae</taxon>
        <taxon>Chryseobacterium group</taxon>
        <taxon>Chryseobacterium</taxon>
    </lineage>
</organism>
<dbReference type="AlphaFoldDB" id="A0A511YG16"/>
<evidence type="ECO:0000313" key="2">
    <source>
        <dbReference type="Proteomes" id="UP000321150"/>
    </source>
</evidence>
<sequence>MAGLSNQKEIQFCAFNIMLQGENAVHHIYHKIKDEPYLKVEGITKNAEYFWILSLL</sequence>
<comment type="caution">
    <text evidence="1">The sequence shown here is derived from an EMBL/GenBank/DDBJ whole genome shotgun (WGS) entry which is preliminary data.</text>
</comment>
<name>A0A511YG16_9FLAO</name>
<gene>
    <name evidence="1" type="ORF">CLA01_42160</name>
</gene>
<evidence type="ECO:0000313" key="1">
    <source>
        <dbReference type="EMBL" id="GEN74144.1"/>
    </source>
</evidence>